<dbReference type="EMBL" id="BHYM01000042">
    <property type="protein sequence ID" value="GCE41259.1"/>
    <property type="molecule type" value="Genomic_DNA"/>
</dbReference>
<dbReference type="AlphaFoldDB" id="A0A402CCC7"/>
<dbReference type="RefSeq" id="WP_192581932.1">
    <property type="nucleotide sequence ID" value="NZ_BHYM01000042.1"/>
</dbReference>
<sequence length="57" mass="6412">MAIAHSGWTSMPWCTRFGIDAQNADTRFELRLAFELSALIETRRESDQPEDGPVSAE</sequence>
<keyword evidence="2" id="KW-1185">Reference proteome</keyword>
<evidence type="ECO:0000313" key="1">
    <source>
        <dbReference type="EMBL" id="GCE41259.1"/>
    </source>
</evidence>
<reference evidence="1 2" key="1">
    <citation type="submission" date="2018-11" db="EMBL/GenBank/DDBJ databases">
        <title>Microbial catabolism of amino acid.</title>
        <authorList>
            <person name="Hibi M."/>
            <person name="Ogawa J."/>
        </authorList>
    </citation>
    <scope>NUCLEOTIDE SEQUENCE [LARGE SCALE GENOMIC DNA]</scope>
    <source>
        <strain evidence="1 2">C31-06</strain>
    </source>
</reference>
<name>A0A402CCC7_RHOWR</name>
<protein>
    <submittedName>
        <fullName evidence="1">Uncharacterized protein</fullName>
    </submittedName>
</protein>
<accession>A0A402CCC7</accession>
<organism evidence="1 2">
    <name type="scientific">Rhodococcus wratislaviensis</name>
    <name type="common">Tsukamurella wratislaviensis</name>
    <dbReference type="NCBI Taxonomy" id="44752"/>
    <lineage>
        <taxon>Bacteria</taxon>
        <taxon>Bacillati</taxon>
        <taxon>Actinomycetota</taxon>
        <taxon>Actinomycetes</taxon>
        <taxon>Mycobacteriales</taxon>
        <taxon>Nocardiaceae</taxon>
        <taxon>Rhodococcus</taxon>
    </lineage>
</organism>
<comment type="caution">
    <text evidence="1">The sequence shown here is derived from an EMBL/GenBank/DDBJ whole genome shotgun (WGS) entry which is preliminary data.</text>
</comment>
<evidence type="ECO:0000313" key="2">
    <source>
        <dbReference type="Proteomes" id="UP000287519"/>
    </source>
</evidence>
<gene>
    <name evidence="1" type="ORF">Rhow_004918</name>
</gene>
<proteinExistence type="predicted"/>
<dbReference type="Proteomes" id="UP000287519">
    <property type="component" value="Unassembled WGS sequence"/>
</dbReference>